<name>A9UVZ2_MONBE</name>
<organism evidence="2 3">
    <name type="scientific">Monosiga brevicollis</name>
    <name type="common">Choanoflagellate</name>
    <dbReference type="NCBI Taxonomy" id="81824"/>
    <lineage>
        <taxon>Eukaryota</taxon>
        <taxon>Choanoflagellata</taxon>
        <taxon>Craspedida</taxon>
        <taxon>Salpingoecidae</taxon>
        <taxon>Monosiga</taxon>
    </lineage>
</organism>
<dbReference type="KEGG" id="mbr:MONBRDRAFT_24290"/>
<evidence type="ECO:0000256" key="1">
    <source>
        <dbReference type="SAM" id="MobiDB-lite"/>
    </source>
</evidence>
<dbReference type="AlphaFoldDB" id="A9UVZ2"/>
<dbReference type="InParanoid" id="A9UVZ2"/>
<gene>
    <name evidence="2" type="ORF">MONBRDRAFT_24290</name>
</gene>
<proteinExistence type="predicted"/>
<keyword evidence="3" id="KW-1185">Reference proteome</keyword>
<dbReference type="RefSeq" id="XP_001744727.1">
    <property type="nucleotide sequence ID" value="XM_001744675.1"/>
</dbReference>
<protein>
    <submittedName>
        <fullName evidence="2">Uncharacterized protein</fullName>
    </submittedName>
</protein>
<feature type="compositionally biased region" description="Low complexity" evidence="1">
    <location>
        <begin position="143"/>
        <end position="155"/>
    </location>
</feature>
<dbReference type="Proteomes" id="UP000001357">
    <property type="component" value="Unassembled WGS sequence"/>
</dbReference>
<evidence type="ECO:0000313" key="3">
    <source>
        <dbReference type="Proteomes" id="UP000001357"/>
    </source>
</evidence>
<feature type="compositionally biased region" description="Basic and acidic residues" evidence="1">
    <location>
        <begin position="314"/>
        <end position="329"/>
    </location>
</feature>
<feature type="region of interest" description="Disordered" evidence="1">
    <location>
        <begin position="305"/>
        <end position="337"/>
    </location>
</feature>
<feature type="region of interest" description="Disordered" evidence="1">
    <location>
        <begin position="138"/>
        <end position="236"/>
    </location>
</feature>
<accession>A9UVZ2</accession>
<sequence>MASRLHARLRQLKSDGNDPIWSAFALPSAEQLSRFRWSLREKLFILSLSLLDRDAGAVLYEMQSVRKQQRSSEGGLPDSERELHEEGYRLTFAQIFLTKARELTKKKLRIAPEKLVLDASAVDVFRLLHTLLDVADARPPLPASSARAAPSNESAPRARRPPLPHDEQPIPTLLRRNKPSALPPSSPPHGQAGSPEARPKLDSAGVNSVHLSSRPSTAISSATASRPGTARHAPVAPGTLNALRDRFAAMEAHNLALLTQVRQLLAHLAQRGEQVQGLENTLLELQDLAGADGDVMAASGMARRLKRASQHSAGSDRTHVSTHIARGDADSPGPGPTAHELRVLRGKLQAAMRHVESLHRLVQERSEATPLPPNPWAAYLMGEADAQALEASTAATAPDADVAKPTVLDLVDSHVPATLFARVTELEEVLSKAVAESLPVAMEPVQLDLSRRLLQLRLLLPTPGMIPHRRSDKSVANPPVPIDQAGVQTEAGAGADAFFVPAVRIPNSTAELKVLAKDHGRLQNLLQALTLENQYWRTMAHRSLSTRSASTTSATAQVQALHQLGKQMDTFHRRMVQQVRKSLLQMQKEVRSPLRTSEEVAAFQEAVQAQLERLQDRVGAGSDVEHGLRRWSAQLTRLEQLATYGFETADLEDLARQLQTAANAL</sequence>
<evidence type="ECO:0000313" key="2">
    <source>
        <dbReference type="EMBL" id="EDQ90676.1"/>
    </source>
</evidence>
<dbReference type="EMBL" id="CH991547">
    <property type="protein sequence ID" value="EDQ90676.1"/>
    <property type="molecule type" value="Genomic_DNA"/>
</dbReference>
<reference evidence="2 3" key="1">
    <citation type="journal article" date="2008" name="Nature">
        <title>The genome of the choanoflagellate Monosiga brevicollis and the origin of metazoans.</title>
        <authorList>
            <consortium name="JGI Sequencing"/>
            <person name="King N."/>
            <person name="Westbrook M.J."/>
            <person name="Young S.L."/>
            <person name="Kuo A."/>
            <person name="Abedin M."/>
            <person name="Chapman J."/>
            <person name="Fairclough S."/>
            <person name="Hellsten U."/>
            <person name="Isogai Y."/>
            <person name="Letunic I."/>
            <person name="Marr M."/>
            <person name="Pincus D."/>
            <person name="Putnam N."/>
            <person name="Rokas A."/>
            <person name="Wright K.J."/>
            <person name="Zuzow R."/>
            <person name="Dirks W."/>
            <person name="Good M."/>
            <person name="Goodstein D."/>
            <person name="Lemons D."/>
            <person name="Li W."/>
            <person name="Lyons J.B."/>
            <person name="Morris A."/>
            <person name="Nichols S."/>
            <person name="Richter D.J."/>
            <person name="Salamov A."/>
            <person name="Bork P."/>
            <person name="Lim W.A."/>
            <person name="Manning G."/>
            <person name="Miller W.T."/>
            <person name="McGinnis W."/>
            <person name="Shapiro H."/>
            <person name="Tjian R."/>
            <person name="Grigoriev I.V."/>
            <person name="Rokhsar D."/>
        </authorList>
    </citation>
    <scope>NUCLEOTIDE SEQUENCE [LARGE SCALE GENOMIC DNA]</scope>
    <source>
        <strain evidence="3">MX1 / ATCC 50154</strain>
    </source>
</reference>
<dbReference type="GeneID" id="5889912"/>
<feature type="compositionally biased region" description="Polar residues" evidence="1">
    <location>
        <begin position="205"/>
        <end position="226"/>
    </location>
</feature>